<evidence type="ECO:0000256" key="1">
    <source>
        <dbReference type="ARBA" id="ARBA00004141"/>
    </source>
</evidence>
<dbReference type="InterPro" id="IPR001873">
    <property type="entry name" value="ENaC"/>
</dbReference>
<keyword evidence="8" id="KW-0472">Membrane</keyword>
<reference evidence="12" key="1">
    <citation type="submission" date="2021-02" db="EMBL/GenBank/DDBJ databases">
        <authorList>
            <person name="Nowell W R."/>
        </authorList>
    </citation>
    <scope>NUCLEOTIDE SEQUENCE</scope>
</reference>
<evidence type="ECO:0000313" key="13">
    <source>
        <dbReference type="Proteomes" id="UP000663889"/>
    </source>
</evidence>
<sequence>MDDIKRFVENSTITLPANWSITWHEHIHANYLAVSVVPETNIVENNTQTPTLTLVNVLSNIGGQTGLWIGISFLSIMEVIEMLYRLIRYEYNVLQCAIQRRQHIEPK</sequence>
<accession>A0A814T404</accession>
<keyword evidence="5" id="KW-1133">Transmembrane helix</keyword>
<comment type="subcellular location">
    <subcellularLocation>
        <location evidence="1">Membrane</location>
        <topology evidence="1">Multi-pass membrane protein</topology>
    </subcellularLocation>
</comment>
<keyword evidence="3 11" id="KW-0894">Sodium channel</keyword>
<protein>
    <submittedName>
        <fullName evidence="12">Uncharacterized protein</fullName>
    </submittedName>
</protein>
<dbReference type="PANTHER" id="PTHR11690:SF248">
    <property type="entry name" value="PICKPOCKET 17, ISOFORM A"/>
    <property type="match status" value="1"/>
</dbReference>
<comment type="similarity">
    <text evidence="11">Belongs to the amiloride-sensitive sodium channel (TC 1.A.6) family.</text>
</comment>
<evidence type="ECO:0000313" key="12">
    <source>
        <dbReference type="EMBL" id="CAF1154885.1"/>
    </source>
</evidence>
<keyword evidence="6" id="KW-0915">Sodium</keyword>
<name>A0A814T404_9BILA</name>
<evidence type="ECO:0000256" key="11">
    <source>
        <dbReference type="RuleBase" id="RU000679"/>
    </source>
</evidence>
<evidence type="ECO:0000256" key="2">
    <source>
        <dbReference type="ARBA" id="ARBA00022448"/>
    </source>
</evidence>
<evidence type="ECO:0000256" key="6">
    <source>
        <dbReference type="ARBA" id="ARBA00023053"/>
    </source>
</evidence>
<keyword evidence="9 11" id="KW-0739">Sodium transport</keyword>
<keyword evidence="10 11" id="KW-0407">Ion channel</keyword>
<dbReference type="GO" id="GO:0005886">
    <property type="term" value="C:plasma membrane"/>
    <property type="evidence" value="ECO:0007669"/>
    <property type="project" value="TreeGrafter"/>
</dbReference>
<dbReference type="Proteomes" id="UP000663889">
    <property type="component" value="Unassembled WGS sequence"/>
</dbReference>
<evidence type="ECO:0000256" key="3">
    <source>
        <dbReference type="ARBA" id="ARBA00022461"/>
    </source>
</evidence>
<dbReference type="Pfam" id="PF00858">
    <property type="entry name" value="ASC"/>
    <property type="match status" value="1"/>
</dbReference>
<dbReference type="EMBL" id="CAJNOU010001120">
    <property type="protein sequence ID" value="CAF1154885.1"/>
    <property type="molecule type" value="Genomic_DNA"/>
</dbReference>
<keyword evidence="4 11" id="KW-0812">Transmembrane</keyword>
<evidence type="ECO:0000256" key="8">
    <source>
        <dbReference type="ARBA" id="ARBA00023136"/>
    </source>
</evidence>
<dbReference type="AlphaFoldDB" id="A0A814T404"/>
<keyword evidence="2 11" id="KW-0813">Transport</keyword>
<dbReference type="PRINTS" id="PR01078">
    <property type="entry name" value="AMINACHANNEL"/>
</dbReference>
<gene>
    <name evidence="12" type="ORF">SEV965_LOCUS18652</name>
</gene>
<comment type="caution">
    <text evidence="12">The sequence shown here is derived from an EMBL/GenBank/DDBJ whole genome shotgun (WGS) entry which is preliminary data.</text>
</comment>
<organism evidence="12 13">
    <name type="scientific">Rotaria sordida</name>
    <dbReference type="NCBI Taxonomy" id="392033"/>
    <lineage>
        <taxon>Eukaryota</taxon>
        <taxon>Metazoa</taxon>
        <taxon>Spiralia</taxon>
        <taxon>Gnathifera</taxon>
        <taxon>Rotifera</taxon>
        <taxon>Eurotatoria</taxon>
        <taxon>Bdelloidea</taxon>
        <taxon>Philodinida</taxon>
        <taxon>Philodinidae</taxon>
        <taxon>Rotaria</taxon>
    </lineage>
</organism>
<evidence type="ECO:0000256" key="7">
    <source>
        <dbReference type="ARBA" id="ARBA00023065"/>
    </source>
</evidence>
<dbReference type="Gene3D" id="1.10.287.770">
    <property type="entry name" value="YojJ-like"/>
    <property type="match status" value="1"/>
</dbReference>
<evidence type="ECO:0000256" key="4">
    <source>
        <dbReference type="ARBA" id="ARBA00022692"/>
    </source>
</evidence>
<keyword evidence="7 11" id="KW-0406">Ion transport</keyword>
<dbReference type="PANTHER" id="PTHR11690">
    <property type="entry name" value="AMILORIDE-SENSITIVE SODIUM CHANNEL-RELATED"/>
    <property type="match status" value="1"/>
</dbReference>
<proteinExistence type="inferred from homology"/>
<evidence type="ECO:0000256" key="5">
    <source>
        <dbReference type="ARBA" id="ARBA00022989"/>
    </source>
</evidence>
<evidence type="ECO:0000256" key="9">
    <source>
        <dbReference type="ARBA" id="ARBA00023201"/>
    </source>
</evidence>
<evidence type="ECO:0000256" key="10">
    <source>
        <dbReference type="ARBA" id="ARBA00023303"/>
    </source>
</evidence>
<dbReference type="GO" id="GO:0015280">
    <property type="term" value="F:ligand-gated sodium channel activity"/>
    <property type="evidence" value="ECO:0007669"/>
    <property type="project" value="TreeGrafter"/>
</dbReference>